<dbReference type="InterPro" id="IPR011037">
    <property type="entry name" value="Pyrv_Knase-like_insert_dom_sf"/>
</dbReference>
<keyword evidence="3" id="KW-1185">Reference proteome</keyword>
<feature type="domain" description="MOSC" evidence="1">
    <location>
        <begin position="24"/>
        <end position="173"/>
    </location>
</feature>
<dbReference type="GO" id="GO:0030170">
    <property type="term" value="F:pyridoxal phosphate binding"/>
    <property type="evidence" value="ECO:0007669"/>
    <property type="project" value="InterPro"/>
</dbReference>
<dbReference type="SUPFAM" id="SSF50800">
    <property type="entry name" value="PK beta-barrel domain-like"/>
    <property type="match status" value="1"/>
</dbReference>
<dbReference type="Gene3D" id="2.40.33.20">
    <property type="entry name" value="PK beta-barrel domain-like"/>
    <property type="match status" value="1"/>
</dbReference>
<dbReference type="RefSeq" id="WP_111421714.1">
    <property type="nucleotide sequence ID" value="NZ_NPEX01000262.1"/>
</dbReference>
<dbReference type="Pfam" id="PF03473">
    <property type="entry name" value="MOSC"/>
    <property type="match status" value="1"/>
</dbReference>
<evidence type="ECO:0000313" key="3">
    <source>
        <dbReference type="Proteomes" id="UP000249130"/>
    </source>
</evidence>
<dbReference type="Proteomes" id="UP000249130">
    <property type="component" value="Unassembled WGS sequence"/>
</dbReference>
<comment type="caution">
    <text evidence="2">The sequence shown here is derived from an EMBL/GenBank/DDBJ whole genome shotgun (WGS) entry which is preliminary data.</text>
</comment>
<gene>
    <name evidence="2" type="ORF">CH341_24955</name>
</gene>
<dbReference type="InterPro" id="IPR005302">
    <property type="entry name" value="MoCF_Sase_C"/>
</dbReference>
<dbReference type="PROSITE" id="PS51340">
    <property type="entry name" value="MOSC"/>
    <property type="match status" value="1"/>
</dbReference>
<reference evidence="2 3" key="1">
    <citation type="submission" date="2017-07" db="EMBL/GenBank/DDBJ databases">
        <title>Draft Genome Sequences of Select Purple Nonsulfur Bacteria.</title>
        <authorList>
            <person name="Lasarre B."/>
            <person name="Mckinlay J.B."/>
        </authorList>
    </citation>
    <scope>NUCLEOTIDE SEQUENCE [LARGE SCALE GENOMIC DNA]</scope>
    <source>
        <strain evidence="2 3">DSM 5909</strain>
    </source>
</reference>
<dbReference type="AlphaFoldDB" id="A0A327KN63"/>
<name>A0A327KN63_9BRAD</name>
<evidence type="ECO:0000259" key="1">
    <source>
        <dbReference type="PROSITE" id="PS51340"/>
    </source>
</evidence>
<dbReference type="PANTHER" id="PTHR36930:SF1">
    <property type="entry name" value="MOSC DOMAIN-CONTAINING PROTEIN"/>
    <property type="match status" value="1"/>
</dbReference>
<sequence length="197" mass="20735">MPTDASARPIVLSVHASGGHAFSKPAGAVVRLIENWGVEGDAHAGLTDQHVYHVKRFGPTPNLRQVHLIAAETLDDLATQGHTVRAGELGENISTRNLDLLALPTGTRLSLGPDAVIELTGLRNPCVQIDKFQRGLTKLLVDRGPDGPVLKCGVMSIVIRSGEVRPDDVITIALPSLPHTPLAYVPPVAATHGSVGA</sequence>
<dbReference type="GO" id="GO:0003824">
    <property type="term" value="F:catalytic activity"/>
    <property type="evidence" value="ECO:0007669"/>
    <property type="project" value="InterPro"/>
</dbReference>
<dbReference type="OrthoDB" id="9786134at2"/>
<dbReference type="GO" id="GO:0030151">
    <property type="term" value="F:molybdenum ion binding"/>
    <property type="evidence" value="ECO:0007669"/>
    <property type="project" value="InterPro"/>
</dbReference>
<accession>A0A327KN63</accession>
<proteinExistence type="predicted"/>
<dbReference type="EMBL" id="NPEX01000262">
    <property type="protein sequence ID" value="RAI39877.1"/>
    <property type="molecule type" value="Genomic_DNA"/>
</dbReference>
<dbReference type="InterPro" id="IPR052716">
    <property type="entry name" value="MOSC_domain"/>
</dbReference>
<protein>
    <recommendedName>
        <fullName evidence="1">MOSC domain-containing protein</fullName>
    </recommendedName>
</protein>
<evidence type="ECO:0000313" key="2">
    <source>
        <dbReference type="EMBL" id="RAI39877.1"/>
    </source>
</evidence>
<dbReference type="PANTHER" id="PTHR36930">
    <property type="entry name" value="METAL-SULFUR CLUSTER BIOSYNTHESIS PROTEINS YUAD-RELATED"/>
    <property type="match status" value="1"/>
</dbReference>
<organism evidence="2 3">
    <name type="scientific">Rhodoplanes roseus</name>
    <dbReference type="NCBI Taxonomy" id="29409"/>
    <lineage>
        <taxon>Bacteria</taxon>
        <taxon>Pseudomonadati</taxon>
        <taxon>Pseudomonadota</taxon>
        <taxon>Alphaproteobacteria</taxon>
        <taxon>Hyphomicrobiales</taxon>
        <taxon>Nitrobacteraceae</taxon>
        <taxon>Rhodoplanes</taxon>
    </lineage>
</organism>